<evidence type="ECO:0000313" key="5">
    <source>
        <dbReference type="Proteomes" id="UP000245166"/>
    </source>
</evidence>
<proteinExistence type="predicted"/>
<dbReference type="OrthoDB" id="3381462at2"/>
<dbReference type="Proteomes" id="UP000245166">
    <property type="component" value="Unassembled WGS sequence"/>
</dbReference>
<organism evidence="4 5">
    <name type="scientific">Serinibacter arcticus</name>
    <dbReference type="NCBI Taxonomy" id="1655435"/>
    <lineage>
        <taxon>Bacteria</taxon>
        <taxon>Bacillati</taxon>
        <taxon>Actinomycetota</taxon>
        <taxon>Actinomycetes</taxon>
        <taxon>Micrococcales</taxon>
        <taxon>Beutenbergiaceae</taxon>
        <taxon>Serinibacter</taxon>
    </lineage>
</organism>
<accession>A0A2U1ZTL2</accession>
<dbReference type="Pfam" id="PF11181">
    <property type="entry name" value="YflT"/>
    <property type="match status" value="1"/>
</dbReference>
<feature type="domain" description="General stress protein 17M-like" evidence="3">
    <location>
        <begin position="19"/>
        <end position="96"/>
    </location>
</feature>
<evidence type="ECO:0000313" key="4">
    <source>
        <dbReference type="EMBL" id="PWD50325.1"/>
    </source>
</evidence>
<keyword evidence="2" id="KW-0812">Transmembrane</keyword>
<feature type="transmembrane region" description="Helical" evidence="2">
    <location>
        <begin position="68"/>
        <end position="91"/>
    </location>
</feature>
<dbReference type="RefSeq" id="WP_109228707.1">
    <property type="nucleotide sequence ID" value="NZ_PYHR01000002.1"/>
</dbReference>
<comment type="caution">
    <text evidence="4">The sequence shown here is derived from an EMBL/GenBank/DDBJ whole genome shotgun (WGS) entry which is preliminary data.</text>
</comment>
<keyword evidence="2" id="KW-0472">Membrane</keyword>
<keyword evidence="5" id="KW-1185">Reference proteome</keyword>
<name>A0A2U1ZTL2_9MICO</name>
<evidence type="ECO:0000256" key="1">
    <source>
        <dbReference type="SAM" id="MobiDB-lite"/>
    </source>
</evidence>
<feature type="region of interest" description="Disordered" evidence="1">
    <location>
        <begin position="173"/>
        <end position="239"/>
    </location>
</feature>
<keyword evidence="2" id="KW-1133">Transmembrane helix</keyword>
<evidence type="ECO:0000256" key="2">
    <source>
        <dbReference type="SAM" id="Phobius"/>
    </source>
</evidence>
<protein>
    <recommendedName>
        <fullName evidence="3">General stress protein 17M-like domain-containing protein</fullName>
    </recommendedName>
</protein>
<dbReference type="EMBL" id="PYHR01000002">
    <property type="protein sequence ID" value="PWD50325.1"/>
    <property type="molecule type" value="Genomic_DNA"/>
</dbReference>
<feature type="compositionally biased region" description="Low complexity" evidence="1">
    <location>
        <begin position="190"/>
        <end position="213"/>
    </location>
</feature>
<reference evidence="4 5" key="1">
    <citation type="submission" date="2018-03" db="EMBL/GenBank/DDBJ databases">
        <title>Genome assembly of novel Miniimonas species PCH200.</title>
        <authorList>
            <person name="Thakur V."/>
            <person name="Kumar V."/>
            <person name="Singh D."/>
        </authorList>
    </citation>
    <scope>NUCLEOTIDE SEQUENCE [LARGE SCALE GENOMIC DNA]</scope>
    <source>
        <strain evidence="4 5">PCH200</strain>
    </source>
</reference>
<dbReference type="InterPro" id="IPR025889">
    <property type="entry name" value="GSP17M-like_dom"/>
</dbReference>
<sequence length="239" mass="25109">MSLNDPRAMRVPTPPQGVEIASFATYLEAQKAVDVLADGAFTVQAVTIVGSDLKMVERVTGRLSYPRVALAGALSGVWFGIFVGLLFSLFAGAEGNILATILTCAAIGAAFGSMFGVISYSFTGGKRDFVSSSQVVASRYSVLCLPDLAAEARDRLRKAEISVSGGALGATQQQSFGQAQPPVGQPPVGQPQYGQQTPTGQPQYPAPAQAAPQPQQPAEPSPDEPPRYGQRIEGDRREP</sequence>
<feature type="compositionally biased region" description="Basic and acidic residues" evidence="1">
    <location>
        <begin position="224"/>
        <end position="239"/>
    </location>
</feature>
<evidence type="ECO:0000259" key="3">
    <source>
        <dbReference type="Pfam" id="PF11181"/>
    </source>
</evidence>
<feature type="transmembrane region" description="Helical" evidence="2">
    <location>
        <begin position="97"/>
        <end position="122"/>
    </location>
</feature>
<dbReference type="AlphaFoldDB" id="A0A2U1ZTL2"/>
<gene>
    <name evidence="4" type="ORF">C8046_06305</name>
</gene>